<evidence type="ECO:0000313" key="1">
    <source>
        <dbReference type="EMBL" id="SHK50261.1"/>
    </source>
</evidence>
<evidence type="ECO:0000313" key="2">
    <source>
        <dbReference type="Proteomes" id="UP000185812"/>
    </source>
</evidence>
<protein>
    <submittedName>
        <fullName evidence="1">Por secretion system C-terminal sorting domain-containing protein</fullName>
    </submittedName>
</protein>
<dbReference type="STRING" id="633813.SAMN04488087_1300"/>
<reference evidence="2" key="1">
    <citation type="submission" date="2016-11" db="EMBL/GenBank/DDBJ databases">
        <authorList>
            <person name="Varghese N."/>
            <person name="Submissions S."/>
        </authorList>
    </citation>
    <scope>NUCLEOTIDE SEQUENCE [LARGE SCALE GENOMIC DNA]</scope>
    <source>
        <strain evidence="2">DSM 22212</strain>
    </source>
</reference>
<name>A0A1M6SZX4_9BACT</name>
<dbReference type="Gene3D" id="2.60.40.4070">
    <property type="match status" value="1"/>
</dbReference>
<dbReference type="AlphaFoldDB" id="A0A1M6SZX4"/>
<keyword evidence="2" id="KW-1185">Reference proteome</keyword>
<dbReference type="NCBIfam" id="TIGR04183">
    <property type="entry name" value="Por_Secre_tail"/>
    <property type="match status" value="1"/>
</dbReference>
<dbReference type="Proteomes" id="UP000185812">
    <property type="component" value="Unassembled WGS sequence"/>
</dbReference>
<proteinExistence type="predicted"/>
<gene>
    <name evidence="1" type="ORF">SAMN04488087_1300</name>
</gene>
<sequence length="791" mass="89853">MENLQEFTTVYLFRYFGRVLDVRLAMKKFFEKYVFKQIVSGLLLLQIAPAIEAQVRRYEIHRRGMLHQTIYNTGEIGRAYHQGQAGNATSVPLMEWPGFSATLVDDIEYDGKHHILGGGIHISGEAADTSQRMYAFCGAIGASSPEQVAGQWAFPLSIYRIENYPVLESGELNPDYNPDEAEEIIVSTWGTPLGIVVKRTTRAWSYPDYNDFIIYEYELEYTGDRNGDLIPDTEEPLTNVLVSFVYGFAPNMFGYQRQYNRWLYSDFERNDQRARFDPTRWLAYNLHMNGLPDPVYYEAWGRSGENGGGLNAPGAPGFMMLYYDTEHLATPEETHAAVEPGDSAIVWTLEYGGGPKIRQPWMIRLETSNLRVSKIKGYFHVDFRKNPPYRPGTIDPPAGDSTHPVYQWYRQYWIGRGRFNHRQTRKAVGRMFTFGPYTLHIGDKIEFSYAEVIGYGAARKEETDGGLVDFGGSCGEDCGEPNRRAFYPVPNWYETIRYGGTPFPPTYPYGFLYEYGSTYLSEYELPDYVDSDVVTVREVADKAKEAYTGSSEGPPYEIEKFPKDGVYKLPIPVPAPAIRVVNDDQGNNIIYWGPQVEQFDHPRLQGRLDHYAVYRAAHPVGPWTLLAVVRPGDPAYINQGDIPLVPNGYYYVRDPEPRIGETYYYSVLSVDENGRTSGRTNITRHESQLGPVKKLGKVYVVPNPFVVRSGYGGEVESQLRIGFYGLPARATIKIYSFAGQLVATIEHNDPTYSVAYFQVTRNQQRLASGVYFYVVTTPEGEVARGKFVIIR</sequence>
<dbReference type="InterPro" id="IPR026444">
    <property type="entry name" value="Secre_tail"/>
</dbReference>
<organism evidence="1 2">
    <name type="scientific">Rhodothermus profundi</name>
    <dbReference type="NCBI Taxonomy" id="633813"/>
    <lineage>
        <taxon>Bacteria</taxon>
        <taxon>Pseudomonadati</taxon>
        <taxon>Rhodothermota</taxon>
        <taxon>Rhodothermia</taxon>
        <taxon>Rhodothermales</taxon>
        <taxon>Rhodothermaceae</taxon>
        <taxon>Rhodothermus</taxon>
    </lineage>
</organism>
<dbReference type="OrthoDB" id="9804605at2"/>
<dbReference type="EMBL" id="FRAU01000003">
    <property type="protein sequence ID" value="SHK50261.1"/>
    <property type="molecule type" value="Genomic_DNA"/>
</dbReference>
<accession>A0A1M6SZX4</accession>